<sequence>MACDPDDLSPNPLFVWLKLTCEAAPYGDLFRLLHCTLPFESWPWQAMRRAYASWLTASGSPRDALEAGSCGIVGSGVVYGNVLIPRANERYTATTSCMLTGGICHGLGCSISLINSLHPFTSASGDPGLSLSQKAMALESIKETIGAWEVVLVARFRDVTRPDASSLRAYPGRVMRV</sequence>
<dbReference type="Proteomes" id="UP000001610">
    <property type="component" value="Unassembled WGS sequence"/>
</dbReference>
<evidence type="ECO:0000313" key="1">
    <source>
        <dbReference type="EMBL" id="EGX92726.1"/>
    </source>
</evidence>
<organism evidence="1 2">
    <name type="scientific">Cordyceps militaris (strain CM01)</name>
    <name type="common">Caterpillar fungus</name>
    <dbReference type="NCBI Taxonomy" id="983644"/>
    <lineage>
        <taxon>Eukaryota</taxon>
        <taxon>Fungi</taxon>
        <taxon>Dikarya</taxon>
        <taxon>Ascomycota</taxon>
        <taxon>Pezizomycotina</taxon>
        <taxon>Sordariomycetes</taxon>
        <taxon>Hypocreomycetidae</taxon>
        <taxon>Hypocreales</taxon>
        <taxon>Cordycipitaceae</taxon>
        <taxon>Cordyceps</taxon>
    </lineage>
</organism>
<proteinExistence type="predicted"/>
<name>G3JDQ1_CORMM</name>
<dbReference type="AlphaFoldDB" id="G3JDQ1"/>
<dbReference type="GeneID" id="18166122"/>
<dbReference type="EMBL" id="JH126401">
    <property type="protein sequence ID" value="EGX92726.1"/>
    <property type="molecule type" value="Genomic_DNA"/>
</dbReference>
<keyword evidence="2" id="KW-1185">Reference proteome</keyword>
<accession>G3JDQ1</accession>
<dbReference type="KEGG" id="cmt:CCM_04099"/>
<evidence type="ECO:0000313" key="2">
    <source>
        <dbReference type="Proteomes" id="UP000001610"/>
    </source>
</evidence>
<dbReference type="RefSeq" id="XP_006669310.1">
    <property type="nucleotide sequence ID" value="XM_006669247.1"/>
</dbReference>
<dbReference type="InParanoid" id="G3JDQ1"/>
<dbReference type="HOGENOM" id="CLU_1517781_0_0_1"/>
<protein>
    <submittedName>
        <fullName evidence="1">Uncharacterized protein</fullName>
    </submittedName>
</protein>
<gene>
    <name evidence="1" type="ORF">CCM_04099</name>
</gene>
<dbReference type="VEuPathDB" id="FungiDB:CCM_04099"/>
<reference evidence="1 2" key="1">
    <citation type="journal article" date="2011" name="Genome Biol.">
        <title>Genome sequence of the insect pathogenic fungus Cordyceps militaris, a valued traditional Chinese medicine.</title>
        <authorList>
            <person name="Zheng P."/>
            <person name="Xia Y."/>
            <person name="Xiao G."/>
            <person name="Xiong C."/>
            <person name="Hu X."/>
            <person name="Zhang S."/>
            <person name="Zheng H."/>
            <person name="Huang Y."/>
            <person name="Zhou Y."/>
            <person name="Wang S."/>
            <person name="Zhao G.P."/>
            <person name="Liu X."/>
            <person name="St Leger R.J."/>
            <person name="Wang C."/>
        </authorList>
    </citation>
    <scope>NUCLEOTIDE SEQUENCE [LARGE SCALE GENOMIC DNA]</scope>
    <source>
        <strain evidence="1 2">CM01</strain>
    </source>
</reference>